<dbReference type="InterPro" id="IPR019798">
    <property type="entry name" value="Ser_HO-MeTrfase_PLP_BS"/>
</dbReference>
<proteinExistence type="inferred from homology"/>
<organism evidence="10 11">
    <name type="scientific">Vigna mungo</name>
    <name type="common">Black gram</name>
    <name type="synonym">Phaseolus mungo</name>
    <dbReference type="NCBI Taxonomy" id="3915"/>
    <lineage>
        <taxon>Eukaryota</taxon>
        <taxon>Viridiplantae</taxon>
        <taxon>Streptophyta</taxon>
        <taxon>Embryophyta</taxon>
        <taxon>Tracheophyta</taxon>
        <taxon>Spermatophyta</taxon>
        <taxon>Magnoliopsida</taxon>
        <taxon>eudicotyledons</taxon>
        <taxon>Gunneridae</taxon>
        <taxon>Pentapetalae</taxon>
        <taxon>rosids</taxon>
        <taxon>fabids</taxon>
        <taxon>Fabales</taxon>
        <taxon>Fabaceae</taxon>
        <taxon>Papilionoideae</taxon>
        <taxon>50 kb inversion clade</taxon>
        <taxon>NPAAA clade</taxon>
        <taxon>indigoferoid/millettioid clade</taxon>
        <taxon>Phaseoleae</taxon>
        <taxon>Vigna</taxon>
    </lineage>
</organism>
<dbReference type="InterPro" id="IPR039429">
    <property type="entry name" value="SHMT-like_dom"/>
</dbReference>
<dbReference type="InterPro" id="IPR049943">
    <property type="entry name" value="Ser_HO-MeTrfase-like"/>
</dbReference>
<dbReference type="PANTHER" id="PTHR11680:SF28">
    <property type="entry name" value="SERINE HYDROXYMETHYLTRANSFERASE, MITOCHONDRIAL"/>
    <property type="match status" value="1"/>
</dbReference>
<dbReference type="GO" id="GO:0035999">
    <property type="term" value="P:tetrahydrofolate interconversion"/>
    <property type="evidence" value="ECO:0007669"/>
    <property type="project" value="InterPro"/>
</dbReference>
<dbReference type="InterPro" id="IPR001085">
    <property type="entry name" value="Ser_HO-MeTrfase"/>
</dbReference>
<comment type="pathway">
    <text evidence="3 8">One-carbon metabolism; tetrahydrofolate interconversion.</text>
</comment>
<dbReference type="Gene3D" id="3.40.640.10">
    <property type="entry name" value="Type I PLP-dependent aspartate aminotransferase-like (Major domain)"/>
    <property type="match status" value="1"/>
</dbReference>
<comment type="catalytic activity">
    <reaction evidence="1 8">
        <text>(6R)-5,10-methylene-5,6,7,8-tetrahydrofolate + glycine + H2O = (6S)-5,6,7,8-tetrahydrofolate + L-serine</text>
        <dbReference type="Rhea" id="RHEA:15481"/>
        <dbReference type="ChEBI" id="CHEBI:15377"/>
        <dbReference type="ChEBI" id="CHEBI:15636"/>
        <dbReference type="ChEBI" id="CHEBI:33384"/>
        <dbReference type="ChEBI" id="CHEBI:57305"/>
        <dbReference type="ChEBI" id="CHEBI:57453"/>
        <dbReference type="EC" id="2.1.2.1"/>
    </reaction>
</comment>
<accession>A0AAQ3RFA1</accession>
<evidence type="ECO:0000259" key="9">
    <source>
        <dbReference type="Pfam" id="PF00464"/>
    </source>
</evidence>
<feature type="domain" description="Serine hydroxymethyltransferase-like" evidence="9">
    <location>
        <begin position="135"/>
        <end position="498"/>
    </location>
</feature>
<evidence type="ECO:0000256" key="3">
    <source>
        <dbReference type="ARBA" id="ARBA00004777"/>
    </source>
</evidence>
<evidence type="ECO:0000256" key="5">
    <source>
        <dbReference type="ARBA" id="ARBA00022563"/>
    </source>
</evidence>
<dbReference type="NCBIfam" id="NF000586">
    <property type="entry name" value="PRK00011.1"/>
    <property type="match status" value="1"/>
</dbReference>
<dbReference type="FunFam" id="3.40.640.10:FF:000294">
    <property type="entry name" value="Uncharacterized protein"/>
    <property type="match status" value="1"/>
</dbReference>
<dbReference type="GO" id="GO:0019264">
    <property type="term" value="P:glycine biosynthetic process from serine"/>
    <property type="evidence" value="ECO:0007669"/>
    <property type="project" value="InterPro"/>
</dbReference>
<dbReference type="GO" id="GO:0005739">
    <property type="term" value="C:mitochondrion"/>
    <property type="evidence" value="ECO:0007669"/>
    <property type="project" value="TreeGrafter"/>
</dbReference>
<dbReference type="InterPro" id="IPR015422">
    <property type="entry name" value="PyrdxlP-dep_Trfase_small"/>
</dbReference>
<dbReference type="PANTHER" id="PTHR11680">
    <property type="entry name" value="SERINE HYDROXYMETHYLTRANSFERASE"/>
    <property type="match status" value="1"/>
</dbReference>
<dbReference type="AlphaFoldDB" id="A0AAQ3RFA1"/>
<comment type="similarity">
    <text evidence="4 8">Belongs to the SHMT family.</text>
</comment>
<evidence type="ECO:0000313" key="10">
    <source>
        <dbReference type="EMBL" id="WVY90733.1"/>
    </source>
</evidence>
<keyword evidence="7 8" id="KW-0663">Pyridoxal phosphate</keyword>
<dbReference type="Proteomes" id="UP001374535">
    <property type="component" value="Chromosome 11"/>
</dbReference>
<evidence type="ECO:0000313" key="11">
    <source>
        <dbReference type="Proteomes" id="UP001374535"/>
    </source>
</evidence>
<reference evidence="10 11" key="1">
    <citation type="journal article" date="2023" name="Life. Sci Alliance">
        <title>Evolutionary insights into 3D genome organization and epigenetic landscape of Vigna mungo.</title>
        <authorList>
            <person name="Junaid A."/>
            <person name="Singh B."/>
            <person name="Bhatia S."/>
        </authorList>
    </citation>
    <scope>NUCLEOTIDE SEQUENCE [LARGE SCALE GENOMIC DNA]</scope>
    <source>
        <strain evidence="10">Urdbean</strain>
    </source>
</reference>
<feature type="domain" description="Serine hydroxymethyltransferase-like" evidence="9">
    <location>
        <begin position="49"/>
        <end position="118"/>
    </location>
</feature>
<dbReference type="SUPFAM" id="SSF53383">
    <property type="entry name" value="PLP-dependent transferases"/>
    <property type="match status" value="1"/>
</dbReference>
<keyword evidence="5 8" id="KW-0554">One-carbon metabolism</keyword>
<dbReference type="Pfam" id="PF00464">
    <property type="entry name" value="SHMT"/>
    <property type="match status" value="2"/>
</dbReference>
<dbReference type="CDD" id="cd00378">
    <property type="entry name" value="SHMT"/>
    <property type="match status" value="1"/>
</dbReference>
<sequence>MAMALRRLSSTINKPFSHATSIYRTSSSLSAHEKDKSRADWTKQLNDPLEVVDPEIADIIELEKARQWKGFELIPSENFTSLSVMQAVGSVMTNKYSEGYPGARYYGGNEYADLVMNVFVSDSEIYRMFGVLILEYIDMAETLCQKRALEAFRLDPAKWGVNVQSLSGSPSNFQVYTALLKPHERIMALDLPHGGHLSHGYQTDTKKISAVSIFFETMPYRLNESTGYIDYDQEVVPVEGRVFPWGKILEKSAALFRPKLIVAGASAYARLYDYARVRKVCDKQKAVLLADMAHISGLVAAGVIPSPFDYADIVTTTTHKSLRGPRGAMIFFRKGVKEINKQGKEVLYDYEDKINQAVFPGLQGGPHNHTITGLAVALKQAMTPEFKNYQEQVLSNCATFAQSLLEKGYDLVSGGTDNHLVLVNLRNKVDVVINCSEKLLGIDGSRVEKVLEAVHIAANKNTVPGDVSAMVPGGIRMGTPALTSRGFVEEDFKKVAEYFDAAVKLALQIKENTNGTKLKDFVAAMQSDEQIQSKIANLRLEVEDYAKQFPTIGFEKETMKYGK</sequence>
<evidence type="ECO:0000256" key="2">
    <source>
        <dbReference type="ARBA" id="ARBA00001933"/>
    </source>
</evidence>
<comment type="cofactor">
    <cofactor evidence="2 8">
        <name>pyridoxal 5'-phosphate</name>
        <dbReference type="ChEBI" id="CHEBI:597326"/>
    </cofactor>
</comment>
<dbReference type="InterPro" id="IPR015424">
    <property type="entry name" value="PyrdxlP-dep_Trfase"/>
</dbReference>
<dbReference type="EMBL" id="CP144690">
    <property type="protein sequence ID" value="WVY90733.1"/>
    <property type="molecule type" value="Genomic_DNA"/>
</dbReference>
<evidence type="ECO:0000256" key="4">
    <source>
        <dbReference type="ARBA" id="ARBA00006376"/>
    </source>
</evidence>
<evidence type="ECO:0000256" key="1">
    <source>
        <dbReference type="ARBA" id="ARBA00001528"/>
    </source>
</evidence>
<name>A0AAQ3RFA1_VIGMU</name>
<dbReference type="HAMAP" id="MF_00051">
    <property type="entry name" value="SHMT"/>
    <property type="match status" value="1"/>
</dbReference>
<protein>
    <recommendedName>
        <fullName evidence="8">Serine hydroxymethyltransferase</fullName>
        <ecNumber evidence="8">2.1.2.1</ecNumber>
    </recommendedName>
</protein>
<keyword evidence="11" id="KW-1185">Reference proteome</keyword>
<evidence type="ECO:0000256" key="6">
    <source>
        <dbReference type="ARBA" id="ARBA00022679"/>
    </source>
</evidence>
<dbReference type="PROSITE" id="PS00096">
    <property type="entry name" value="SHMT"/>
    <property type="match status" value="1"/>
</dbReference>
<dbReference type="InterPro" id="IPR015421">
    <property type="entry name" value="PyrdxlP-dep_Trfase_major"/>
</dbReference>
<keyword evidence="6 8" id="KW-0808">Transferase</keyword>
<dbReference type="GO" id="GO:0030170">
    <property type="term" value="F:pyridoxal phosphate binding"/>
    <property type="evidence" value="ECO:0007669"/>
    <property type="project" value="InterPro"/>
</dbReference>
<dbReference type="GO" id="GO:0004372">
    <property type="term" value="F:glycine hydroxymethyltransferase activity"/>
    <property type="evidence" value="ECO:0007669"/>
    <property type="project" value="UniProtKB-EC"/>
</dbReference>
<comment type="function">
    <text evidence="8">Interconversion of serine and glycine.</text>
</comment>
<dbReference type="EC" id="2.1.2.1" evidence="8"/>
<gene>
    <name evidence="10" type="ORF">V8G54_036247</name>
</gene>
<evidence type="ECO:0000256" key="8">
    <source>
        <dbReference type="RuleBase" id="RU000585"/>
    </source>
</evidence>
<dbReference type="Gene3D" id="3.90.1150.10">
    <property type="entry name" value="Aspartate Aminotransferase, domain 1"/>
    <property type="match status" value="1"/>
</dbReference>
<evidence type="ECO:0000256" key="7">
    <source>
        <dbReference type="ARBA" id="ARBA00022898"/>
    </source>
</evidence>